<organism evidence="5 6">
    <name type="scientific">Methanolapillus africanus</name>
    <dbReference type="NCBI Taxonomy" id="3028297"/>
    <lineage>
        <taxon>Archaea</taxon>
        <taxon>Methanobacteriati</taxon>
        <taxon>Methanobacteriota</taxon>
        <taxon>Stenosarchaea group</taxon>
        <taxon>Methanomicrobia</taxon>
        <taxon>Methanosarcinales</taxon>
        <taxon>Methanosarcinaceae</taxon>
        <taxon>Methanolapillus</taxon>
    </lineage>
</organism>
<dbReference type="Proteomes" id="UP001271789">
    <property type="component" value="Unassembled WGS sequence"/>
</dbReference>
<dbReference type="SUPFAM" id="SSF51126">
    <property type="entry name" value="Pectin lyase-like"/>
    <property type="match status" value="1"/>
</dbReference>
<feature type="domain" description="Mobile element protein CD1107-like" evidence="4">
    <location>
        <begin position="379"/>
        <end position="458"/>
    </location>
</feature>
<evidence type="ECO:0000256" key="1">
    <source>
        <dbReference type="SAM" id="MobiDB-lite"/>
    </source>
</evidence>
<keyword evidence="2" id="KW-0812">Transmembrane</keyword>
<keyword evidence="2" id="KW-0472">Membrane</keyword>
<dbReference type="InterPro" id="IPR006626">
    <property type="entry name" value="PbH1"/>
</dbReference>
<dbReference type="InterPro" id="IPR039448">
    <property type="entry name" value="Beta_helix"/>
</dbReference>
<dbReference type="Pfam" id="PF13229">
    <property type="entry name" value="Beta_helix"/>
    <property type="match status" value="1"/>
</dbReference>
<evidence type="ECO:0000313" key="5">
    <source>
        <dbReference type="EMBL" id="MDV0446433.1"/>
    </source>
</evidence>
<accession>A0AAE4MJR9</accession>
<feature type="region of interest" description="Disordered" evidence="1">
    <location>
        <begin position="365"/>
        <end position="430"/>
    </location>
</feature>
<dbReference type="AlphaFoldDB" id="A0AAE4MJR9"/>
<dbReference type="InterPro" id="IPR012334">
    <property type="entry name" value="Pectin_lyas_fold"/>
</dbReference>
<evidence type="ECO:0000259" key="4">
    <source>
        <dbReference type="Pfam" id="PF14283"/>
    </source>
</evidence>
<evidence type="ECO:0000259" key="3">
    <source>
        <dbReference type="Pfam" id="PF13229"/>
    </source>
</evidence>
<dbReference type="EMBL" id="JAWDKD010000005">
    <property type="protein sequence ID" value="MDV0446433.1"/>
    <property type="molecule type" value="Genomic_DNA"/>
</dbReference>
<feature type="domain" description="Right handed beta helix" evidence="3">
    <location>
        <begin position="94"/>
        <end position="220"/>
    </location>
</feature>
<reference evidence="5" key="1">
    <citation type="submission" date="2023-06" db="EMBL/GenBank/DDBJ databases">
        <title>Genome sequence of Methanosarcinaceae archaeon Ag5.</title>
        <authorList>
            <person name="Protasov E."/>
            <person name="Platt K."/>
            <person name="Poehlein A."/>
            <person name="Daniel R."/>
            <person name="Brune A."/>
        </authorList>
    </citation>
    <scope>NUCLEOTIDE SEQUENCE</scope>
    <source>
        <strain evidence="5">Ag5</strain>
    </source>
</reference>
<comment type="caution">
    <text evidence="5">The sequence shown here is derived from an EMBL/GenBank/DDBJ whole genome shotgun (WGS) entry which is preliminary data.</text>
</comment>
<dbReference type="SMART" id="SM00710">
    <property type="entry name" value="PbH1"/>
    <property type="match status" value="4"/>
</dbReference>
<keyword evidence="2" id="KW-1133">Transmembrane helix</keyword>
<dbReference type="InterPro" id="IPR011050">
    <property type="entry name" value="Pectin_lyase_fold/virulence"/>
</dbReference>
<gene>
    <name evidence="5" type="ORF">MsAg5_02660</name>
</gene>
<evidence type="ECO:0008006" key="7">
    <source>
        <dbReference type="Google" id="ProtNLM"/>
    </source>
</evidence>
<feature type="transmembrane region" description="Helical" evidence="2">
    <location>
        <begin position="434"/>
        <end position="453"/>
    </location>
</feature>
<protein>
    <recommendedName>
        <fullName evidence="7">Right handed beta helix domain-containing protein</fullName>
    </recommendedName>
</protein>
<evidence type="ECO:0000313" key="6">
    <source>
        <dbReference type="Proteomes" id="UP001271789"/>
    </source>
</evidence>
<feature type="compositionally biased region" description="Low complexity" evidence="1">
    <location>
        <begin position="377"/>
        <end position="422"/>
    </location>
</feature>
<name>A0AAE4MJR9_9EURY</name>
<evidence type="ECO:0000256" key="2">
    <source>
        <dbReference type="SAM" id="Phobius"/>
    </source>
</evidence>
<dbReference type="Pfam" id="PF14283">
    <property type="entry name" value="CD1107-like"/>
    <property type="match status" value="1"/>
</dbReference>
<proteinExistence type="predicted"/>
<dbReference type="Gene3D" id="2.160.20.10">
    <property type="entry name" value="Single-stranded right-handed beta-helix, Pectin lyase-like"/>
    <property type="match status" value="1"/>
</dbReference>
<sequence>MKKQIIPTFLFLLTFFVFMGTSAAAIGGTGADGDPYVINDNTNYTAWNDSHKAANQFILVTSPTLLDEVLQNAEQGSTILLVTETYTADQYLVSADGLTITNNATGDVPTIELTGRTDGFKVNGFDGVTIQNVILDGNGTADYGFRIQNATNITMDNVTAINMVKSAFDLSRNIDCVYTNLTAQDNGGFGISITQGENVTVSGNTKNNSWGGINVNNKQHKDSADINTTSINISGVVSTDDIPVVLEEYDVDEPQTVQSVIAPSLGVNLTNTAFMISNPAGINTAGTIFGKIILLNPANDPETNGDILENVLENATEETQISVPPGEFNVSSDEVPNNVTLSLSGGTDINGELTYGDGKPIDYTIRENGSGGGTGKATVVNTTAPANTTNVTDPAVPDNTSDTSSNTSTNTTPNDTPNATPEPETDSVPNPTSIVLIVVLIVIGAGAYYYFYVKPKQK</sequence>
<keyword evidence="6" id="KW-1185">Reference proteome</keyword>
<dbReference type="InterPro" id="IPR025376">
    <property type="entry name" value="CD1107-like_dom"/>
</dbReference>